<dbReference type="KEGG" id="gsh:117360027"/>
<keyword evidence="7" id="KW-0812">Transmembrane</keyword>
<dbReference type="RefSeq" id="XP_033799476.1">
    <property type="nucleotide sequence ID" value="XM_033943585.1"/>
</dbReference>
<dbReference type="GO" id="GO:0016705">
    <property type="term" value="F:oxidoreductase activity, acting on paired donors, with incorporation or reduction of molecular oxygen"/>
    <property type="evidence" value="ECO:0007669"/>
    <property type="project" value="InterPro"/>
</dbReference>
<comment type="cofactor">
    <cofactor evidence="5">
        <name>heme</name>
        <dbReference type="ChEBI" id="CHEBI:30413"/>
    </cofactor>
</comment>
<proteinExistence type="inferred from homology"/>
<feature type="binding site" description="axial binding residue" evidence="5">
    <location>
        <position position="559"/>
    </location>
    <ligand>
        <name>heme</name>
        <dbReference type="ChEBI" id="CHEBI:30413"/>
    </ligand>
    <ligandPart>
        <name>Fe</name>
        <dbReference type="ChEBI" id="CHEBI:18248"/>
    </ligandPart>
</feature>
<evidence type="ECO:0000313" key="9">
    <source>
        <dbReference type="RefSeq" id="XP_033799476.1"/>
    </source>
</evidence>
<name>A0A6P8REP3_GEOSA</name>
<evidence type="ECO:0000256" key="2">
    <source>
        <dbReference type="ARBA" id="ARBA00022617"/>
    </source>
</evidence>
<keyword evidence="6" id="KW-0503">Monooxygenase</keyword>
<evidence type="ECO:0000256" key="4">
    <source>
        <dbReference type="ARBA" id="ARBA00023004"/>
    </source>
</evidence>
<keyword evidence="8" id="KW-1185">Reference proteome</keyword>
<dbReference type="PANTHER" id="PTHR24286">
    <property type="entry name" value="CYTOCHROME P450 26"/>
    <property type="match status" value="1"/>
</dbReference>
<dbReference type="InterPro" id="IPR002401">
    <property type="entry name" value="Cyt_P450_E_grp-I"/>
</dbReference>
<protein>
    <submittedName>
        <fullName evidence="9">Cytochrome P450 26C1</fullName>
    </submittedName>
</protein>
<dbReference type="GO" id="GO:0004497">
    <property type="term" value="F:monooxygenase activity"/>
    <property type="evidence" value="ECO:0007669"/>
    <property type="project" value="UniProtKB-KW"/>
</dbReference>
<feature type="transmembrane region" description="Helical" evidence="7">
    <location>
        <begin position="6"/>
        <end position="33"/>
    </location>
</feature>
<evidence type="ECO:0000256" key="5">
    <source>
        <dbReference type="PIRSR" id="PIRSR602401-1"/>
    </source>
</evidence>
<dbReference type="PRINTS" id="PR00463">
    <property type="entry name" value="EP450I"/>
</dbReference>
<dbReference type="FunFam" id="1.10.630.10:FF:000135">
    <property type="entry name" value="Cytochrome P450 family 26 subfamily C member 1"/>
    <property type="match status" value="1"/>
</dbReference>
<gene>
    <name evidence="9" type="primary">LOC117360027</name>
</gene>
<feature type="transmembrane region" description="Helical" evidence="7">
    <location>
        <begin position="293"/>
        <end position="313"/>
    </location>
</feature>
<dbReference type="FunFam" id="1.10.630.10:FF:000145">
    <property type="entry name" value="Cytochrome P450 family 26 subfamily C member 1"/>
    <property type="match status" value="1"/>
</dbReference>
<dbReference type="Gene3D" id="1.10.630.10">
    <property type="entry name" value="Cytochrome P450"/>
    <property type="match status" value="2"/>
</dbReference>
<evidence type="ECO:0000256" key="6">
    <source>
        <dbReference type="RuleBase" id="RU000461"/>
    </source>
</evidence>
<reference evidence="9" key="1">
    <citation type="submission" date="2025-08" db="UniProtKB">
        <authorList>
            <consortium name="RefSeq"/>
        </authorList>
    </citation>
    <scope>IDENTIFICATION</scope>
</reference>
<dbReference type="PROSITE" id="PS00086">
    <property type="entry name" value="CYTOCHROME_P450"/>
    <property type="match status" value="1"/>
</dbReference>
<keyword evidence="3 5" id="KW-0479">Metal-binding</keyword>
<organism evidence="8 9">
    <name type="scientific">Geotrypetes seraphini</name>
    <name type="common">Gaboon caecilian</name>
    <name type="synonym">Caecilia seraphini</name>
    <dbReference type="NCBI Taxonomy" id="260995"/>
    <lineage>
        <taxon>Eukaryota</taxon>
        <taxon>Metazoa</taxon>
        <taxon>Chordata</taxon>
        <taxon>Craniata</taxon>
        <taxon>Vertebrata</taxon>
        <taxon>Euteleostomi</taxon>
        <taxon>Amphibia</taxon>
        <taxon>Gymnophiona</taxon>
        <taxon>Geotrypetes</taxon>
    </lineage>
</organism>
<dbReference type="Proteomes" id="UP000515159">
    <property type="component" value="Chromosome 4"/>
</dbReference>
<keyword evidence="7" id="KW-1133">Transmembrane helix</keyword>
<dbReference type="InterPro" id="IPR017972">
    <property type="entry name" value="Cyt_P450_CS"/>
</dbReference>
<evidence type="ECO:0000256" key="7">
    <source>
        <dbReference type="SAM" id="Phobius"/>
    </source>
</evidence>
<keyword evidence="6" id="KW-0560">Oxidoreductase</keyword>
<dbReference type="InterPro" id="IPR036396">
    <property type="entry name" value="Cyt_P450_sf"/>
</dbReference>
<dbReference type="FunCoup" id="A0A6P8REP3">
    <property type="interactions" value="118"/>
</dbReference>
<dbReference type="GO" id="GO:0016125">
    <property type="term" value="P:sterol metabolic process"/>
    <property type="evidence" value="ECO:0007669"/>
    <property type="project" value="TreeGrafter"/>
</dbReference>
<evidence type="ECO:0000256" key="3">
    <source>
        <dbReference type="ARBA" id="ARBA00022723"/>
    </source>
</evidence>
<dbReference type="GO" id="GO:0005506">
    <property type="term" value="F:iron ion binding"/>
    <property type="evidence" value="ECO:0007669"/>
    <property type="project" value="InterPro"/>
</dbReference>
<dbReference type="GeneID" id="117360027"/>
<evidence type="ECO:0000256" key="1">
    <source>
        <dbReference type="ARBA" id="ARBA00010617"/>
    </source>
</evidence>
<dbReference type="GO" id="GO:0020037">
    <property type="term" value="F:heme binding"/>
    <property type="evidence" value="ECO:0007669"/>
    <property type="project" value="InterPro"/>
</dbReference>
<keyword evidence="7" id="KW-0472">Membrane</keyword>
<keyword evidence="2 5" id="KW-0349">Heme</keyword>
<dbReference type="Pfam" id="PF00067">
    <property type="entry name" value="p450"/>
    <property type="match status" value="2"/>
</dbReference>
<dbReference type="SUPFAM" id="SSF48264">
    <property type="entry name" value="Cytochrome P450"/>
    <property type="match status" value="1"/>
</dbReference>
<dbReference type="InParanoid" id="A0A6P8REP3"/>
<dbReference type="PRINTS" id="PR00385">
    <property type="entry name" value="P450"/>
</dbReference>
<dbReference type="PANTHER" id="PTHR24286:SF100">
    <property type="entry name" value="CYTOCHROME P450 26C1"/>
    <property type="match status" value="1"/>
</dbReference>
<keyword evidence="4 5" id="KW-0408">Iron</keyword>
<sequence>MFLVEINYLSVLETAATSILSVVLLLALSRYLWTLRWKRSRDRKKNLPLPKGSMGWPFFGETLHWLVQGSDFHSSRREKYGNVFKTHLLGKPVIRVTGAENIRKILLGEHSLVRTQWPQSTQIILGSNTLVNSIGDLHRQRRKIMARVFSRSALQSYIPRIQETVNGELQSWCREAGPVAVYSAAKVLTFRIAVRILLGLSLEEKQFKDLVKTFEQLAENLFSLPLDIPFSGLRKGIKARDTLHEHMEKVIAEKLQKRKSEGSEDALDFIINSATEQGKEFSIQALKESAIELIFAAFFTTASASTSLILLLLKHPIALQKIRQELESLGINKQCHCRIVSYFIANQHNHLKSFQQAISTPEEKSLNNGHQLHCARLDVTQKTQWEQLDIISGETIKGDSLQQSPLQRDHMLAKRTQEDLSYENHNYGSQRLDWARQVFRSQELAGDEVKQGSACECRAELSLEKLSCLRYLDCVVKEVLRLLPPVSGGYRTALQTFELDGYQIPKGWSVMYSIRDTHETAAVYQNSDLFDPDRFSSDRDQSKRSRFNYIPFGGGVRSCIGKELAQVILKTLAIELASTATWELATPTFPKMQTVPIVHPVDGLQLYFHFLGPCIGSNVPQNA</sequence>
<evidence type="ECO:0000313" key="8">
    <source>
        <dbReference type="Proteomes" id="UP000515159"/>
    </source>
</evidence>
<dbReference type="InterPro" id="IPR001128">
    <property type="entry name" value="Cyt_P450"/>
</dbReference>
<dbReference type="AlphaFoldDB" id="A0A6P8REP3"/>
<accession>A0A6P8REP3</accession>
<comment type="similarity">
    <text evidence="1 6">Belongs to the cytochrome P450 family.</text>
</comment>
<dbReference type="OrthoDB" id="1372046at2759"/>